<feature type="chain" id="PRO_5012393583" evidence="1">
    <location>
        <begin position="18"/>
        <end position="235"/>
    </location>
</feature>
<dbReference type="InterPro" id="IPR035940">
    <property type="entry name" value="CAP_sf"/>
</dbReference>
<reference evidence="4" key="1">
    <citation type="submission" date="2017-03" db="EMBL/GenBank/DDBJ databases">
        <authorList>
            <person name="Sharma R."/>
            <person name="Thines M."/>
        </authorList>
    </citation>
    <scope>NUCLEOTIDE SEQUENCE [LARGE SCALE GENOMIC DNA]</scope>
</reference>
<dbReference type="PRINTS" id="PR00837">
    <property type="entry name" value="V5TPXLIKE"/>
</dbReference>
<dbReference type="InterPro" id="IPR018244">
    <property type="entry name" value="Allrgn_V5/Tpx1_CS"/>
</dbReference>
<dbReference type="Proteomes" id="UP000192927">
    <property type="component" value="Unassembled WGS sequence"/>
</dbReference>
<dbReference type="EMBL" id="FWEW01000197">
    <property type="protein sequence ID" value="SLM33973.1"/>
    <property type="molecule type" value="Genomic_DNA"/>
</dbReference>
<name>A0A1W5CT04_9LECA</name>
<keyword evidence="1" id="KW-0732">Signal</keyword>
<dbReference type="PANTHER" id="PTHR10334">
    <property type="entry name" value="CYSTEINE-RICH SECRETORY PROTEIN-RELATED"/>
    <property type="match status" value="1"/>
</dbReference>
<evidence type="ECO:0000313" key="4">
    <source>
        <dbReference type="Proteomes" id="UP000192927"/>
    </source>
</evidence>
<protein>
    <submittedName>
        <fullName evidence="3">Cysteine-rich secretory protein, allergen V5/Tpx-1-related</fullName>
    </submittedName>
</protein>
<dbReference type="InterPro" id="IPR001283">
    <property type="entry name" value="CRISP-related"/>
</dbReference>
<keyword evidence="4" id="KW-1185">Reference proteome</keyword>
<accession>A0A1W5CT04</accession>
<dbReference type="SUPFAM" id="SSF55797">
    <property type="entry name" value="PR-1-like"/>
    <property type="match status" value="1"/>
</dbReference>
<feature type="signal peptide" evidence="1">
    <location>
        <begin position="1"/>
        <end position="17"/>
    </location>
</feature>
<evidence type="ECO:0000259" key="2">
    <source>
        <dbReference type="SMART" id="SM00198"/>
    </source>
</evidence>
<feature type="domain" description="SCP" evidence="2">
    <location>
        <begin position="52"/>
        <end position="179"/>
    </location>
</feature>
<dbReference type="PROSITE" id="PS01009">
    <property type="entry name" value="CRISP_1"/>
    <property type="match status" value="1"/>
</dbReference>
<organism evidence="3 4">
    <name type="scientific">Lasallia pustulata</name>
    <dbReference type="NCBI Taxonomy" id="136370"/>
    <lineage>
        <taxon>Eukaryota</taxon>
        <taxon>Fungi</taxon>
        <taxon>Dikarya</taxon>
        <taxon>Ascomycota</taxon>
        <taxon>Pezizomycotina</taxon>
        <taxon>Lecanoromycetes</taxon>
        <taxon>OSLEUM clade</taxon>
        <taxon>Umbilicariomycetidae</taxon>
        <taxon>Umbilicariales</taxon>
        <taxon>Umbilicariaceae</taxon>
        <taxon>Lasallia</taxon>
    </lineage>
</organism>
<dbReference type="Pfam" id="PF00188">
    <property type="entry name" value="CAP"/>
    <property type="match status" value="1"/>
</dbReference>
<sequence>MRLCLTLLPLYFVSSSATITSTITTTQYLTLTSTVARSTPSASSSSYPAGANFISSVLNSTNFYRTQHNASALTWNNTLATYAATYANNCVWKHSEGPYGENLAEGYTNITSAVDAWGNERAHYNFHKPSFAEGTGHFTQLVWKHTTSVGCGWVNCNGKNGVEGWFLVCDYWPPGNVGEDYATEVDMQVEGGDGVMISKLGGGQRVLGGACGRERSSGMGWMVAAIAGVFVMLLS</sequence>
<dbReference type="SMART" id="SM00198">
    <property type="entry name" value="SCP"/>
    <property type="match status" value="1"/>
</dbReference>
<evidence type="ECO:0000256" key="1">
    <source>
        <dbReference type="SAM" id="SignalP"/>
    </source>
</evidence>
<dbReference type="InterPro" id="IPR014044">
    <property type="entry name" value="CAP_dom"/>
</dbReference>
<dbReference type="GO" id="GO:0005576">
    <property type="term" value="C:extracellular region"/>
    <property type="evidence" value="ECO:0007669"/>
    <property type="project" value="InterPro"/>
</dbReference>
<evidence type="ECO:0000313" key="3">
    <source>
        <dbReference type="EMBL" id="SLM33973.1"/>
    </source>
</evidence>
<dbReference type="Gene3D" id="3.40.33.10">
    <property type="entry name" value="CAP"/>
    <property type="match status" value="1"/>
</dbReference>
<dbReference type="AlphaFoldDB" id="A0A1W5CT04"/>
<proteinExistence type="predicted"/>